<keyword evidence="1" id="KW-0812">Transmembrane</keyword>
<dbReference type="Proteomes" id="UP000176233">
    <property type="component" value="Unassembled WGS sequence"/>
</dbReference>
<dbReference type="EMBL" id="MFEJ01000026">
    <property type="protein sequence ID" value="OGE79821.1"/>
    <property type="molecule type" value="Genomic_DNA"/>
</dbReference>
<dbReference type="SUPFAM" id="SSF53448">
    <property type="entry name" value="Nucleotide-diphospho-sugar transferases"/>
    <property type="match status" value="1"/>
</dbReference>
<keyword evidence="1" id="KW-1133">Transmembrane helix</keyword>
<feature type="domain" description="Glycosyltransferase 2-like" evidence="2">
    <location>
        <begin position="4"/>
        <end position="181"/>
    </location>
</feature>
<reference evidence="3 4" key="1">
    <citation type="journal article" date="2016" name="Nat. Commun.">
        <title>Thousands of microbial genomes shed light on interconnected biogeochemical processes in an aquifer system.</title>
        <authorList>
            <person name="Anantharaman K."/>
            <person name="Brown C.T."/>
            <person name="Hug L.A."/>
            <person name="Sharon I."/>
            <person name="Castelle C.J."/>
            <person name="Probst A.J."/>
            <person name="Thomas B.C."/>
            <person name="Singh A."/>
            <person name="Wilkins M.J."/>
            <person name="Karaoz U."/>
            <person name="Brodie E.L."/>
            <person name="Williams K.H."/>
            <person name="Hubbard S.S."/>
            <person name="Banfield J.F."/>
        </authorList>
    </citation>
    <scope>NUCLEOTIDE SEQUENCE [LARGE SCALE GENOMIC DNA]</scope>
</reference>
<dbReference type="CDD" id="cd04186">
    <property type="entry name" value="GT_2_like_c"/>
    <property type="match status" value="1"/>
</dbReference>
<dbReference type="InterPro" id="IPR029044">
    <property type="entry name" value="Nucleotide-diphossugar_trans"/>
</dbReference>
<dbReference type="PANTHER" id="PTHR43179:SF7">
    <property type="entry name" value="RHAMNOSYLTRANSFERASE WBBL"/>
    <property type="match status" value="1"/>
</dbReference>
<dbReference type="InterPro" id="IPR001173">
    <property type="entry name" value="Glyco_trans_2-like"/>
</dbReference>
<gene>
    <name evidence="3" type="ORF">A2660_03240</name>
</gene>
<protein>
    <recommendedName>
        <fullName evidence="2">Glycosyltransferase 2-like domain-containing protein</fullName>
    </recommendedName>
</protein>
<evidence type="ECO:0000259" key="2">
    <source>
        <dbReference type="Pfam" id="PF00535"/>
    </source>
</evidence>
<dbReference type="Pfam" id="PF00535">
    <property type="entry name" value="Glycos_transf_2"/>
    <property type="match status" value="1"/>
</dbReference>
<accession>A0A1F5NQ69</accession>
<evidence type="ECO:0000313" key="3">
    <source>
        <dbReference type="EMBL" id="OGE79821.1"/>
    </source>
</evidence>
<dbReference type="Gene3D" id="3.90.550.10">
    <property type="entry name" value="Spore Coat Polysaccharide Biosynthesis Protein SpsA, Chain A"/>
    <property type="match status" value="1"/>
</dbReference>
<feature type="transmembrane region" description="Helical" evidence="1">
    <location>
        <begin position="258"/>
        <end position="276"/>
    </location>
</feature>
<organism evidence="3 4">
    <name type="scientific">Candidatus Doudnabacteria bacterium RIFCSPHIGHO2_01_FULL_45_18</name>
    <dbReference type="NCBI Taxonomy" id="1817823"/>
    <lineage>
        <taxon>Bacteria</taxon>
        <taxon>Candidatus Doudnaibacteriota</taxon>
    </lineage>
</organism>
<dbReference type="AlphaFoldDB" id="A0A1F5NQ69"/>
<evidence type="ECO:0000313" key="4">
    <source>
        <dbReference type="Proteomes" id="UP000176233"/>
    </source>
</evidence>
<keyword evidence="1" id="KW-0472">Membrane</keyword>
<dbReference type="PANTHER" id="PTHR43179">
    <property type="entry name" value="RHAMNOSYLTRANSFERASE WBBL"/>
    <property type="match status" value="1"/>
</dbReference>
<name>A0A1F5NQ69_9BACT</name>
<comment type="caution">
    <text evidence="3">The sequence shown here is derived from an EMBL/GenBank/DDBJ whole genome shotgun (WGS) entry which is preliminary data.</text>
</comment>
<evidence type="ECO:0000256" key="1">
    <source>
        <dbReference type="SAM" id="Phobius"/>
    </source>
</evidence>
<proteinExistence type="predicted"/>
<sequence length="283" mass="32813">MDLSVTIVTYREKDLLRKCLQSVFGSQTLFKFEVLISDCDSQDGSVEMVRSEFLQAKVLDNQKNLGFSKGNNVAIRQASGRLVLLLNADTEVKPDTFDRSIKYMDAHPEVGAMGCKVILPDGRLDPSARRKFPNPVNTFLRLFGLRKFSDYNITGPIDQEMEVDAIMGAYFLIRKSVIDQIGLLDEEFFMYGEDLDWCWRIKEAGHKVMYYPKAEVTHYKYGASKTIPFLTIKRAHMAMKIFYRKHYAPKNIWLFNQFVYLGITLRMYLVLIVNIFRKKKTVH</sequence>